<feature type="non-terminal residue" evidence="1">
    <location>
        <position position="1"/>
    </location>
</feature>
<name>A0A5J4UXY3_9EUKA</name>
<proteinExistence type="predicted"/>
<dbReference type="EMBL" id="SNRW01011582">
    <property type="protein sequence ID" value="KAA6374962.1"/>
    <property type="molecule type" value="Genomic_DNA"/>
</dbReference>
<gene>
    <name evidence="1" type="ORF">EZS28_029510</name>
</gene>
<protein>
    <submittedName>
        <fullName evidence="1">Uncharacterized protein</fullName>
    </submittedName>
</protein>
<evidence type="ECO:0000313" key="2">
    <source>
        <dbReference type="Proteomes" id="UP000324800"/>
    </source>
</evidence>
<organism evidence="1 2">
    <name type="scientific">Streblomastix strix</name>
    <dbReference type="NCBI Taxonomy" id="222440"/>
    <lineage>
        <taxon>Eukaryota</taxon>
        <taxon>Metamonada</taxon>
        <taxon>Preaxostyla</taxon>
        <taxon>Oxymonadida</taxon>
        <taxon>Streblomastigidae</taxon>
        <taxon>Streblomastix</taxon>
    </lineage>
</organism>
<accession>A0A5J4UXY3</accession>
<reference evidence="1 2" key="1">
    <citation type="submission" date="2019-03" db="EMBL/GenBank/DDBJ databases">
        <title>Single cell metagenomics reveals metabolic interactions within the superorganism composed of flagellate Streblomastix strix and complex community of Bacteroidetes bacteria on its surface.</title>
        <authorList>
            <person name="Treitli S.C."/>
            <person name="Kolisko M."/>
            <person name="Husnik F."/>
            <person name="Keeling P."/>
            <person name="Hampl V."/>
        </authorList>
    </citation>
    <scope>NUCLEOTIDE SEQUENCE [LARGE SCALE GENOMIC DNA]</scope>
    <source>
        <strain evidence="1">ST1C</strain>
    </source>
</reference>
<dbReference type="AlphaFoldDB" id="A0A5J4UXY3"/>
<sequence>GFSQGCGMAQPYSKLCGQATPNF</sequence>
<evidence type="ECO:0000313" key="1">
    <source>
        <dbReference type="EMBL" id="KAA6374962.1"/>
    </source>
</evidence>
<dbReference type="Proteomes" id="UP000324800">
    <property type="component" value="Unassembled WGS sequence"/>
</dbReference>
<comment type="caution">
    <text evidence="1">The sequence shown here is derived from an EMBL/GenBank/DDBJ whole genome shotgun (WGS) entry which is preliminary data.</text>
</comment>